<accession>A0AA96F2Z3</accession>
<evidence type="ECO:0000313" key="1">
    <source>
        <dbReference type="EMBL" id="WNM17991.1"/>
    </source>
</evidence>
<dbReference type="Proteomes" id="UP001304515">
    <property type="component" value="Chromosome"/>
</dbReference>
<dbReference type="InterPro" id="IPR015943">
    <property type="entry name" value="WD40/YVTN_repeat-like_dom_sf"/>
</dbReference>
<dbReference type="PANTHER" id="PTHR47199">
    <property type="entry name" value="PHOTOSYSTEM II STABILITY/ASSEMBLY FACTOR HCF136, CHLOROPLASTIC"/>
    <property type="match status" value="1"/>
</dbReference>
<keyword evidence="3" id="KW-1185">Reference proteome</keyword>
<organism evidence="2 3">
    <name type="scientific">Flavobacterium capsici</name>
    <dbReference type="NCBI Taxonomy" id="3075618"/>
    <lineage>
        <taxon>Bacteria</taxon>
        <taxon>Pseudomonadati</taxon>
        <taxon>Bacteroidota</taxon>
        <taxon>Flavobacteriia</taxon>
        <taxon>Flavobacteriales</taxon>
        <taxon>Flavobacteriaceae</taxon>
        <taxon>Flavobacterium</taxon>
    </lineage>
</organism>
<dbReference type="Gene3D" id="2.130.10.10">
    <property type="entry name" value="YVTN repeat-like/Quinoprotein amine dehydrogenase"/>
    <property type="match status" value="1"/>
</dbReference>
<dbReference type="Pfam" id="PF02012">
    <property type="entry name" value="BNR"/>
    <property type="match status" value="1"/>
</dbReference>
<evidence type="ECO:0000313" key="2">
    <source>
        <dbReference type="EMBL" id="WNM22043.1"/>
    </source>
</evidence>
<evidence type="ECO:0000313" key="3">
    <source>
        <dbReference type="Proteomes" id="UP001304515"/>
    </source>
</evidence>
<dbReference type="SUPFAM" id="SSF50939">
    <property type="entry name" value="Sialidases"/>
    <property type="match status" value="1"/>
</dbReference>
<dbReference type="InterPro" id="IPR002860">
    <property type="entry name" value="BNR_rpt"/>
</dbReference>
<dbReference type="EMBL" id="CP134890">
    <property type="protein sequence ID" value="WNM22043.1"/>
    <property type="molecule type" value="Genomic_DNA"/>
</dbReference>
<dbReference type="AlphaFoldDB" id="A0AA96F2Z3"/>
<gene>
    <name evidence="2" type="ORF">RN605_01490</name>
    <name evidence="1" type="ORF">RN608_08190</name>
</gene>
<accession>A0AA96ETJ5</accession>
<protein>
    <submittedName>
        <fullName evidence="2">Oxidoreductase</fullName>
    </submittedName>
</protein>
<name>A0AA96F2Z3_9FLAO</name>
<dbReference type="EMBL" id="CP134878">
    <property type="protein sequence ID" value="WNM17991.1"/>
    <property type="molecule type" value="Genomic_DNA"/>
</dbReference>
<dbReference type="KEGG" id="fcj:RN605_01490"/>
<sequence length="351" mass="39302">MKNTLFYWTSFVLFGLITTKSVTSKSSKEFNSVKIDTLLIDKISIRALLVDEDEVWYAGSQNKFGVINLDSKKHTQKKIIHDTLKFEFRSIAKNEDHIFIANVGSPTYFFKINDDTLKEEVVYHETNPKAFYDSMNFWNNNEGIAIGDPTEDCLSIVITRNSGKTWNKIPCMQLPKVVDGEAAFAASNTNICIKGNSCWIVSGGKKSRVFYSSDRGNSWQVFDTPIVQGEAMTGVFTADFYDEKIGFIAGGNYEKPNQNFQNKAITFDGGKTWKLVAENEGFGYSSCVQFVPNSKGKKLVSVGANGLYSSEDFGTTWKQLSTDASLFTLRFVSKNQAIAAGKDKIIRITFE</sequence>
<dbReference type="RefSeq" id="WP_313321641.1">
    <property type="nucleotide sequence ID" value="NZ_CP134878.1"/>
</dbReference>
<dbReference type="PANTHER" id="PTHR47199:SF2">
    <property type="entry name" value="PHOTOSYSTEM II STABILITY_ASSEMBLY FACTOR HCF136, CHLOROPLASTIC"/>
    <property type="match status" value="1"/>
</dbReference>
<reference evidence="2 3" key="1">
    <citation type="submission" date="2023-09" db="EMBL/GenBank/DDBJ databases">
        <title>Flavobacterium sp. a novel bacteria isolate from Pepper rhizosphere.</title>
        <authorList>
            <person name="Peng Y."/>
            <person name="Lee J."/>
        </authorList>
    </citation>
    <scope>NUCLEOTIDE SEQUENCE [LARGE SCALE GENOMIC DNA]</scope>
    <source>
        <strain evidence="1">PMR2A8</strain>
        <strain evidence="2 3">PMTSA4</strain>
    </source>
</reference>
<dbReference type="InterPro" id="IPR036278">
    <property type="entry name" value="Sialidase_sf"/>
</dbReference>
<proteinExistence type="predicted"/>
<dbReference type="CDD" id="cd15482">
    <property type="entry name" value="Sialidase_non-viral"/>
    <property type="match status" value="1"/>
</dbReference>